<protein>
    <recommendedName>
        <fullName evidence="1 8">Acyl-homoserine-lactone synthase</fullName>
        <ecNumber evidence="1 8">2.3.1.184</ecNumber>
    </recommendedName>
    <alternativeName>
        <fullName evidence="8">Autoinducer synthesis protein</fullName>
    </alternativeName>
</protein>
<dbReference type="EMBL" id="JAATJB010000007">
    <property type="protein sequence ID" value="NJB98215.1"/>
    <property type="molecule type" value="Genomic_DNA"/>
</dbReference>
<dbReference type="PANTHER" id="PTHR39322">
    <property type="entry name" value="ACYL-HOMOSERINE-LACTONE SYNTHASE"/>
    <property type="match status" value="1"/>
</dbReference>
<dbReference type="InterPro" id="IPR018311">
    <property type="entry name" value="Autoind_synth_CS"/>
</dbReference>
<dbReference type="InterPro" id="IPR016181">
    <property type="entry name" value="Acyl_CoA_acyltransferase"/>
</dbReference>
<name>A0A7X5Y080_9SPHN</name>
<dbReference type="GO" id="GO:0007165">
    <property type="term" value="P:signal transduction"/>
    <property type="evidence" value="ECO:0007669"/>
    <property type="project" value="TreeGrafter"/>
</dbReference>
<organism evidence="9 10">
    <name type="scientific">Sphingomonas trueperi</name>
    <dbReference type="NCBI Taxonomy" id="53317"/>
    <lineage>
        <taxon>Bacteria</taxon>
        <taxon>Pseudomonadati</taxon>
        <taxon>Pseudomonadota</taxon>
        <taxon>Alphaproteobacteria</taxon>
        <taxon>Sphingomonadales</taxon>
        <taxon>Sphingomonadaceae</taxon>
        <taxon>Sphingomonas</taxon>
    </lineage>
</organism>
<evidence type="ECO:0000256" key="8">
    <source>
        <dbReference type="RuleBase" id="RU361135"/>
    </source>
</evidence>
<evidence type="ECO:0000256" key="7">
    <source>
        <dbReference type="PROSITE-ProRule" id="PRU00533"/>
    </source>
</evidence>
<dbReference type="PROSITE" id="PS51187">
    <property type="entry name" value="AUTOINDUCER_SYNTH_2"/>
    <property type="match status" value="1"/>
</dbReference>
<dbReference type="PROSITE" id="PS00949">
    <property type="entry name" value="AUTOINDUCER_SYNTH_1"/>
    <property type="match status" value="1"/>
</dbReference>
<evidence type="ECO:0000256" key="6">
    <source>
        <dbReference type="ARBA" id="ARBA00048576"/>
    </source>
</evidence>
<gene>
    <name evidence="9" type="ORF">GGR89_002546</name>
</gene>
<evidence type="ECO:0000313" key="9">
    <source>
        <dbReference type="EMBL" id="NJB98215.1"/>
    </source>
</evidence>
<dbReference type="Proteomes" id="UP000531251">
    <property type="component" value="Unassembled WGS sequence"/>
</dbReference>
<accession>A0A7X5Y080</accession>
<keyword evidence="5 7" id="KW-0071">Autoinducer synthesis</keyword>
<comment type="catalytic activity">
    <reaction evidence="6 8">
        <text>a fatty acyl-[ACP] + S-adenosyl-L-methionine = an N-acyl-L-homoserine lactone + S-methyl-5'-thioadenosine + holo-[ACP] + H(+)</text>
        <dbReference type="Rhea" id="RHEA:10096"/>
        <dbReference type="Rhea" id="RHEA-COMP:9685"/>
        <dbReference type="Rhea" id="RHEA-COMP:14125"/>
        <dbReference type="ChEBI" id="CHEBI:15378"/>
        <dbReference type="ChEBI" id="CHEBI:17509"/>
        <dbReference type="ChEBI" id="CHEBI:55474"/>
        <dbReference type="ChEBI" id="CHEBI:59789"/>
        <dbReference type="ChEBI" id="CHEBI:64479"/>
        <dbReference type="ChEBI" id="CHEBI:138651"/>
        <dbReference type="EC" id="2.3.1.184"/>
    </reaction>
</comment>
<proteinExistence type="inferred from homology"/>
<dbReference type="AlphaFoldDB" id="A0A7X5Y080"/>
<reference evidence="9 10" key="1">
    <citation type="submission" date="2020-03" db="EMBL/GenBank/DDBJ databases">
        <title>Genomic Encyclopedia of Type Strains, Phase IV (KMG-IV): sequencing the most valuable type-strain genomes for metagenomic binning, comparative biology and taxonomic classification.</title>
        <authorList>
            <person name="Goeker M."/>
        </authorList>
    </citation>
    <scope>NUCLEOTIDE SEQUENCE [LARGE SCALE GENOMIC DNA]</scope>
    <source>
        <strain evidence="9 10">DSM 7225</strain>
    </source>
</reference>
<dbReference type="Gene3D" id="3.40.630.30">
    <property type="match status" value="1"/>
</dbReference>
<evidence type="ECO:0000256" key="4">
    <source>
        <dbReference type="ARBA" id="ARBA00022691"/>
    </source>
</evidence>
<dbReference type="GO" id="GO:0061579">
    <property type="term" value="F:N-acyl homoserine lactone synthase activity"/>
    <property type="evidence" value="ECO:0007669"/>
    <property type="project" value="UniProtKB-UniRule"/>
</dbReference>
<dbReference type="EC" id="2.3.1.184" evidence="1 8"/>
<dbReference type="Pfam" id="PF00765">
    <property type="entry name" value="Autoind_synth"/>
    <property type="match status" value="1"/>
</dbReference>
<comment type="similarity">
    <text evidence="7 8">Belongs to the autoinducer synthase family.</text>
</comment>
<dbReference type="GO" id="GO:0009372">
    <property type="term" value="P:quorum sensing"/>
    <property type="evidence" value="ECO:0007669"/>
    <property type="project" value="UniProtKB-UniRule"/>
</dbReference>
<dbReference type="PANTHER" id="PTHR39322:SF1">
    <property type="entry name" value="ISOVALERYL-HOMOSERINE LACTONE SYNTHASE"/>
    <property type="match status" value="1"/>
</dbReference>
<dbReference type="SUPFAM" id="SSF55729">
    <property type="entry name" value="Acyl-CoA N-acyltransferases (Nat)"/>
    <property type="match status" value="1"/>
</dbReference>
<keyword evidence="3 8" id="KW-0808">Transferase</keyword>
<comment type="caution">
    <text evidence="9">The sequence shown here is derived from an EMBL/GenBank/DDBJ whole genome shotgun (WGS) entry which is preliminary data.</text>
</comment>
<evidence type="ECO:0000256" key="1">
    <source>
        <dbReference type="ARBA" id="ARBA00012340"/>
    </source>
</evidence>
<dbReference type="InterPro" id="IPR001690">
    <property type="entry name" value="Autoind_synthase"/>
</dbReference>
<keyword evidence="2 7" id="KW-0673">Quorum sensing</keyword>
<evidence type="ECO:0000256" key="3">
    <source>
        <dbReference type="ARBA" id="ARBA00022679"/>
    </source>
</evidence>
<evidence type="ECO:0000256" key="5">
    <source>
        <dbReference type="ARBA" id="ARBA00022929"/>
    </source>
</evidence>
<evidence type="ECO:0000313" key="10">
    <source>
        <dbReference type="Proteomes" id="UP000531251"/>
    </source>
</evidence>
<dbReference type="RefSeq" id="WP_167712962.1">
    <property type="nucleotide sequence ID" value="NZ_BAAADY010000003.1"/>
</dbReference>
<keyword evidence="9" id="KW-0012">Acyltransferase</keyword>
<keyword evidence="10" id="KW-1185">Reference proteome</keyword>
<keyword evidence="4 8" id="KW-0949">S-adenosyl-L-methionine</keyword>
<dbReference type="PRINTS" id="PR01549">
    <property type="entry name" value="AUTOINDCRSYN"/>
</dbReference>
<evidence type="ECO:0000256" key="2">
    <source>
        <dbReference type="ARBA" id="ARBA00022654"/>
    </source>
</evidence>
<sequence length="213" mass="24317">MIDLVTWQSAHLLGDALADQYRFRHDQFVVRSGWNVPHFDGMEYDQFDTPAARYLLWRDHATRVRGMVRLLPTTRPYMTETLWPELAPEEGPPRTETVWENTRFAVDRALPAPLRRMVTSELILASLEFGICQGIERYLLISPLWVLRGALAAAGLPHRLLQQTDTLGRWPVASAYVRVSEQILMVARQRLGVQHRVLADRQGGVCHPVVQAA</sequence>